<dbReference type="GO" id="GO:0005739">
    <property type="term" value="C:mitochondrion"/>
    <property type="evidence" value="ECO:0007669"/>
    <property type="project" value="TreeGrafter"/>
</dbReference>
<dbReference type="PANTHER" id="PTHR11606">
    <property type="entry name" value="GLUTAMATE DEHYDROGENASE"/>
    <property type="match status" value="1"/>
</dbReference>
<dbReference type="OrthoDB" id="184415at2759"/>
<keyword evidence="1" id="KW-0560">Oxidoreductase</keyword>
<dbReference type="EMBL" id="LNFO01000591">
    <property type="protein sequence ID" value="KUG00675.1"/>
    <property type="molecule type" value="Genomic_DNA"/>
</dbReference>
<dbReference type="Proteomes" id="UP000052943">
    <property type="component" value="Unassembled WGS sequence"/>
</dbReference>
<evidence type="ECO:0000259" key="2">
    <source>
        <dbReference type="Pfam" id="PF05088"/>
    </source>
</evidence>
<dbReference type="Pfam" id="PF05088">
    <property type="entry name" value="Bac_GDH_CD"/>
    <property type="match status" value="1"/>
</dbReference>
<evidence type="ECO:0000256" key="1">
    <source>
        <dbReference type="ARBA" id="ARBA00023002"/>
    </source>
</evidence>
<protein>
    <submittedName>
        <fullName evidence="3">Glutamate dehydrogenase 2</fullName>
    </submittedName>
</protein>
<feature type="domain" description="NAD-glutamate dehydrogenase catalytic" evidence="2">
    <location>
        <begin position="5"/>
        <end position="86"/>
    </location>
</feature>
<evidence type="ECO:0000313" key="4">
    <source>
        <dbReference type="Proteomes" id="UP000052943"/>
    </source>
</evidence>
<name>A0A0W8DX83_PHYNI</name>
<dbReference type="InterPro" id="IPR046346">
    <property type="entry name" value="Aminoacid_DH-like_N_sf"/>
</dbReference>
<proteinExistence type="predicted"/>
<dbReference type="AlphaFoldDB" id="A0A0W8DX83"/>
<gene>
    <name evidence="3" type="ORF">AM587_10000176</name>
</gene>
<organism evidence="3 4">
    <name type="scientific">Phytophthora nicotianae</name>
    <name type="common">Potato buckeye rot agent</name>
    <name type="synonym">Phytophthora parasitica</name>
    <dbReference type="NCBI Taxonomy" id="4792"/>
    <lineage>
        <taxon>Eukaryota</taxon>
        <taxon>Sar</taxon>
        <taxon>Stramenopiles</taxon>
        <taxon>Oomycota</taxon>
        <taxon>Peronosporomycetes</taxon>
        <taxon>Peronosporales</taxon>
        <taxon>Peronosporaceae</taxon>
        <taxon>Phytophthora</taxon>
    </lineage>
</organism>
<dbReference type="InterPro" id="IPR028971">
    <property type="entry name" value="NAD-GDH_cat"/>
</dbReference>
<dbReference type="PANTHER" id="PTHR11606:SF24">
    <property type="entry name" value="NAD-SPECIFIC GLUTAMATE DEHYDROGENASE"/>
    <property type="match status" value="1"/>
</dbReference>
<dbReference type="SUPFAM" id="SSF53223">
    <property type="entry name" value="Aminoacid dehydrogenase-like, N-terminal domain"/>
    <property type="match status" value="1"/>
</dbReference>
<evidence type="ECO:0000313" key="3">
    <source>
        <dbReference type="EMBL" id="KUG00675.1"/>
    </source>
</evidence>
<accession>A0A0W8DX83</accession>
<dbReference type="STRING" id="4790.A0A0W8DX83"/>
<dbReference type="GO" id="GO:0004352">
    <property type="term" value="F:glutamate dehydrogenase (NAD+) activity"/>
    <property type="evidence" value="ECO:0007669"/>
    <property type="project" value="InterPro"/>
</dbReference>
<dbReference type="GO" id="GO:0004069">
    <property type="term" value="F:L-aspartate:2-oxoglutarate aminotransferase activity"/>
    <property type="evidence" value="ECO:0007669"/>
    <property type="project" value="InterPro"/>
</dbReference>
<reference evidence="3 4" key="1">
    <citation type="submission" date="2015-11" db="EMBL/GenBank/DDBJ databases">
        <title>Genomes and virulence difference between two physiological races of Phytophthora nicotianae.</title>
        <authorList>
            <person name="Liu H."/>
            <person name="Ma X."/>
            <person name="Yu H."/>
            <person name="Fang D."/>
            <person name="Li Y."/>
            <person name="Wang X."/>
            <person name="Wang W."/>
            <person name="Dong Y."/>
            <person name="Xiao B."/>
        </authorList>
    </citation>
    <scope>NUCLEOTIDE SEQUENCE [LARGE SCALE GENOMIC DNA]</scope>
    <source>
        <strain evidence="4">race 0</strain>
    </source>
</reference>
<comment type="caution">
    <text evidence="3">The sequence shown here is derived from an EMBL/GenBank/DDBJ whole genome shotgun (WGS) entry which is preliminary data.</text>
</comment>
<dbReference type="GO" id="GO:0006538">
    <property type="term" value="P:L-glutamate catabolic process"/>
    <property type="evidence" value="ECO:0007669"/>
    <property type="project" value="InterPro"/>
</dbReference>
<sequence>MLRRMPNVDSYVIGSEFRGFHVRFQDVARGGIRIIRSSHTQVYLNNASPLFDECYGLASTQHRKNKDIPEGGSKGVVLLNQACPSSATSCIREIRSPPTTIYRIDC</sequence>